<evidence type="ECO:0000313" key="1">
    <source>
        <dbReference type="EMBL" id="BAY70829.1"/>
    </source>
</evidence>
<evidence type="ECO:0000313" key="2">
    <source>
        <dbReference type="Proteomes" id="UP000217507"/>
    </source>
</evidence>
<sequence length="364" mass="40607">MSNFASVISIVTRLPPAIDGVGDYALNLARQLRQDFQIQTHFIVCDPIWNGAAEIEGFSVSKISDRSPNALLDLLSTNRSSSILLHYVGYGYAQRGCPVWLVDGLQRCKSLFPKRSLVTMFHEISASGPPWTSAFWLSSLQRSLAARLAQMGDRCVTSKKLYAEIIIDISKGKHNQVLFLPVFSSIGEPDTFPLDLSKRQPRLVIFGGISKRARVYRNCQKTLNYVCQKLNIQEISDVGVPTGITPSSIGKVPIVEVGEQPAQKVSKILKHSLAGFSDYNPDYLAKSSIFAAYCSHRLLPINSKYKTLIVDGIEASKHYWVPSTKSEELEEHFNSQAIADNAYYWYSNHSLIIQAKTFAEILIN</sequence>
<name>A0A1Z4KPB4_ANAVA</name>
<protein>
    <recommendedName>
        <fullName evidence="3">Glycosyltransferase subfamily 4-like N-terminal domain-containing protein</fullName>
    </recommendedName>
</protein>
<reference evidence="1 2" key="1">
    <citation type="submission" date="2017-06" db="EMBL/GenBank/DDBJ databases">
        <title>Genome sequencing of cyanobaciteial culture collection at National Institute for Environmental Studies (NIES).</title>
        <authorList>
            <person name="Hirose Y."/>
            <person name="Shimura Y."/>
            <person name="Fujisawa T."/>
            <person name="Nakamura Y."/>
            <person name="Kawachi M."/>
        </authorList>
    </citation>
    <scope>NUCLEOTIDE SEQUENCE [LARGE SCALE GENOMIC DNA]</scope>
    <source>
        <strain evidence="1 2">NIES-23</strain>
    </source>
</reference>
<proteinExistence type="predicted"/>
<accession>A0A1Z4KPB4</accession>
<evidence type="ECO:0008006" key="3">
    <source>
        <dbReference type="Google" id="ProtNLM"/>
    </source>
</evidence>
<dbReference type="EMBL" id="AP018216">
    <property type="protein sequence ID" value="BAY70829.1"/>
    <property type="molecule type" value="Genomic_DNA"/>
</dbReference>
<dbReference type="Proteomes" id="UP000217507">
    <property type="component" value="Chromosome"/>
</dbReference>
<organism evidence="1 2">
    <name type="scientific">Trichormus variabilis NIES-23</name>
    <dbReference type="NCBI Taxonomy" id="1973479"/>
    <lineage>
        <taxon>Bacteria</taxon>
        <taxon>Bacillati</taxon>
        <taxon>Cyanobacteriota</taxon>
        <taxon>Cyanophyceae</taxon>
        <taxon>Nostocales</taxon>
        <taxon>Nostocaceae</taxon>
        <taxon>Trichormus</taxon>
    </lineage>
</organism>
<gene>
    <name evidence="1" type="ORF">NIES23_36380</name>
</gene>
<dbReference type="AlphaFoldDB" id="A0A1Z4KPB4"/>